<keyword evidence="2" id="KW-0732">Signal</keyword>
<dbReference type="EMBL" id="LGUV01000001">
    <property type="protein sequence ID" value="KOG57996.1"/>
    <property type="molecule type" value="Genomic_DNA"/>
</dbReference>
<feature type="signal peptide" evidence="2">
    <location>
        <begin position="1"/>
        <end position="19"/>
    </location>
</feature>
<feature type="chain" id="PRO_5039098651" description="SCP domain-containing protein" evidence="2">
    <location>
        <begin position="20"/>
        <end position="263"/>
    </location>
</feature>
<accession>A0A0L8N5L5</accession>
<dbReference type="InterPro" id="IPR035940">
    <property type="entry name" value="CAP_sf"/>
</dbReference>
<dbReference type="InterPro" id="IPR014044">
    <property type="entry name" value="CAP_dom"/>
</dbReference>
<dbReference type="SUPFAM" id="SSF55797">
    <property type="entry name" value="PR-1-like"/>
    <property type="match status" value="1"/>
</dbReference>
<evidence type="ECO:0000256" key="2">
    <source>
        <dbReference type="SAM" id="SignalP"/>
    </source>
</evidence>
<name>A0A0L8N5L5_STRVG</name>
<sequence>MLAAAAVVLLAGVGAAAYALGSDRTAPHRTAAEGTPSVLGGRPSPAGTGTDLIPATTTASPTAGTSTSAAGATPGTGAAASASPAKDDGRRAAGAPAERPTGPTGPTEPSTRPAGSGPTGPDPKVPGARTTTQDVSEAQALSLHLLNAERAAAGRRPLALKQDLSDFARKWAEHMKKSGFSHSSSDDRAYLKTGSRTWTGENIVWYGDASMTAQEAAEKFQSMWRHSPGHYKAQVNPDFTEVGVGLYHDSSGWWGVHNFSDGK</sequence>
<dbReference type="Gene3D" id="3.40.33.10">
    <property type="entry name" value="CAP"/>
    <property type="match status" value="1"/>
</dbReference>
<gene>
    <name evidence="4" type="ORF">ADK75_00930</name>
</gene>
<feature type="region of interest" description="Disordered" evidence="1">
    <location>
        <begin position="25"/>
        <end position="135"/>
    </location>
</feature>
<dbReference type="PANTHER" id="PTHR31157">
    <property type="entry name" value="SCP DOMAIN-CONTAINING PROTEIN"/>
    <property type="match status" value="1"/>
</dbReference>
<evidence type="ECO:0000313" key="5">
    <source>
        <dbReference type="Proteomes" id="UP000037084"/>
    </source>
</evidence>
<proteinExistence type="predicted"/>
<evidence type="ECO:0000313" key="4">
    <source>
        <dbReference type="EMBL" id="KOG57996.1"/>
    </source>
</evidence>
<feature type="compositionally biased region" description="Low complexity" evidence="1">
    <location>
        <begin position="54"/>
        <end position="84"/>
    </location>
</feature>
<feature type="compositionally biased region" description="Low complexity" evidence="1">
    <location>
        <begin position="92"/>
        <end position="113"/>
    </location>
</feature>
<dbReference type="PANTHER" id="PTHR31157:SF1">
    <property type="entry name" value="SCP DOMAIN-CONTAINING PROTEIN"/>
    <property type="match status" value="1"/>
</dbReference>
<protein>
    <recommendedName>
        <fullName evidence="3">SCP domain-containing protein</fullName>
    </recommendedName>
</protein>
<organism evidence="4 5">
    <name type="scientific">Streptomyces virginiae</name>
    <name type="common">Streptomyces cinnamonensis</name>
    <dbReference type="NCBI Taxonomy" id="1961"/>
    <lineage>
        <taxon>Bacteria</taxon>
        <taxon>Bacillati</taxon>
        <taxon>Actinomycetota</taxon>
        <taxon>Actinomycetes</taxon>
        <taxon>Kitasatosporales</taxon>
        <taxon>Streptomycetaceae</taxon>
        <taxon>Streptomyces</taxon>
    </lineage>
</organism>
<dbReference type="CDD" id="cd05379">
    <property type="entry name" value="CAP_bacterial"/>
    <property type="match status" value="1"/>
</dbReference>
<dbReference type="AlphaFoldDB" id="A0A0L8N5L5"/>
<reference evidence="5" key="1">
    <citation type="submission" date="2015-07" db="EMBL/GenBank/DDBJ databases">
        <authorList>
            <consortium name="Consortium for Microbial Forensics and Genomics (microFORGE)"/>
            <person name="Knight B.M."/>
            <person name="Roberts D.P."/>
            <person name="Lin D."/>
            <person name="Hari K."/>
            <person name="Fletcher J."/>
            <person name="Melcher U."/>
            <person name="Blagden T."/>
            <person name="Winegar R.A."/>
        </authorList>
    </citation>
    <scope>NUCLEOTIDE SEQUENCE [LARGE SCALE GENOMIC DNA]</scope>
    <source>
        <strain evidence="5">NRRL B-1447</strain>
    </source>
</reference>
<comment type="caution">
    <text evidence="4">The sequence shown here is derived from an EMBL/GenBank/DDBJ whole genome shotgun (WGS) entry which is preliminary data.</text>
</comment>
<dbReference type="Pfam" id="PF00188">
    <property type="entry name" value="CAP"/>
    <property type="match status" value="1"/>
</dbReference>
<evidence type="ECO:0000259" key="3">
    <source>
        <dbReference type="Pfam" id="PF00188"/>
    </source>
</evidence>
<evidence type="ECO:0000256" key="1">
    <source>
        <dbReference type="SAM" id="MobiDB-lite"/>
    </source>
</evidence>
<dbReference type="PATRIC" id="fig|1961.12.peg.205"/>
<dbReference type="Proteomes" id="UP000037084">
    <property type="component" value="Unassembled WGS sequence"/>
</dbReference>
<feature type="domain" description="SCP" evidence="3">
    <location>
        <begin position="143"/>
        <end position="253"/>
    </location>
</feature>